<proteinExistence type="predicted"/>
<dbReference type="InterPro" id="IPR045079">
    <property type="entry name" value="Oxoprolinase-like"/>
</dbReference>
<dbReference type="GO" id="GO:0006749">
    <property type="term" value="P:glutathione metabolic process"/>
    <property type="evidence" value="ECO:0007669"/>
    <property type="project" value="TreeGrafter"/>
</dbReference>
<reference evidence="3" key="1">
    <citation type="submission" date="2020-11" db="EMBL/GenBank/DDBJ databases">
        <authorList>
            <consortium name="DOE Joint Genome Institute"/>
            <person name="Ahrendt S."/>
            <person name="Riley R."/>
            <person name="Andreopoulos W."/>
            <person name="LaButti K."/>
            <person name="Pangilinan J."/>
            <person name="Ruiz-duenas F.J."/>
            <person name="Barrasa J.M."/>
            <person name="Sanchez-Garcia M."/>
            <person name="Camarero S."/>
            <person name="Miyauchi S."/>
            <person name="Serrano A."/>
            <person name="Linde D."/>
            <person name="Babiker R."/>
            <person name="Drula E."/>
            <person name="Ayuso-Fernandez I."/>
            <person name="Pacheco R."/>
            <person name="Padilla G."/>
            <person name="Ferreira P."/>
            <person name="Barriuso J."/>
            <person name="Kellner H."/>
            <person name="Castanera R."/>
            <person name="Alfaro M."/>
            <person name="Ramirez L."/>
            <person name="Pisabarro A.G."/>
            <person name="Kuo A."/>
            <person name="Tritt A."/>
            <person name="Lipzen A."/>
            <person name="He G."/>
            <person name="Yan M."/>
            <person name="Ng V."/>
            <person name="Cullen D."/>
            <person name="Martin F."/>
            <person name="Rosso M.-N."/>
            <person name="Henrissat B."/>
            <person name="Hibbett D."/>
            <person name="Martinez A.T."/>
            <person name="Grigoriev I.V."/>
        </authorList>
    </citation>
    <scope>NUCLEOTIDE SEQUENCE</scope>
    <source>
        <strain evidence="3">AH 44721</strain>
    </source>
</reference>
<dbReference type="OrthoDB" id="3643at2759"/>
<dbReference type="Proteomes" id="UP000724874">
    <property type="component" value="Unassembled WGS sequence"/>
</dbReference>
<sequence length="568" mass="61021">MSERSDSKPKSPSNGPDPILLTLFANRFMSVAEAMGRSLQQTSISTNIKERLDFSCALFAPDGDLVANAPFIPIHLGSMSFAVKYQMKLYGKSLKEGDVLMTNSPHAGGSHLPDITIITPVFDSKTNEIIFFTASRGHHADIGGILPGSMPPTSVNIFEEGAEIVSFKIVNAGTFDREGLIDYMVNKPSQYPGSSGCRNFRDVESDLKAQIAANHKGIQLIHAIVDDYGLETVQEYMFHIRNNAEMSVRNLLKDVARRAGSNILSAIDYLDDGSPIQLKVEIDESNGSAILDFEGTGCEVRGNLNSPISVVHSAVIYCMRAMLDIDIPLNAGCIVPLDIRIPKKSLLAPSRTAAVCGGNVLTSQRIVDVVLKAFHAAAASQGCTNNLTFGAGGKDKDGNSIAGWGYYETIAGGSGAGPGWHGTDGVHTHITNTRIGDVEILERRYPVMLHTFGLRSGSGGEGKWHGGEGVIRSIEFLEPMQVSILSERRTRQPYGLEGGGPGALAMPKEDGDLDEENDVRTRDINIGGKATVWMGKGDRLHIETPGGGAWAWEPRGSIAERAALQAAF</sequence>
<dbReference type="InterPro" id="IPR003692">
    <property type="entry name" value="Hydantoinase_B"/>
</dbReference>
<accession>A0A9P5TMI4</accession>
<evidence type="ECO:0000256" key="1">
    <source>
        <dbReference type="SAM" id="MobiDB-lite"/>
    </source>
</evidence>
<dbReference type="GO" id="GO:0005829">
    <property type="term" value="C:cytosol"/>
    <property type="evidence" value="ECO:0007669"/>
    <property type="project" value="TreeGrafter"/>
</dbReference>
<evidence type="ECO:0000313" key="4">
    <source>
        <dbReference type="Proteomes" id="UP000724874"/>
    </source>
</evidence>
<dbReference type="PANTHER" id="PTHR11365:SF2">
    <property type="entry name" value="5-OXOPROLINASE"/>
    <property type="match status" value="1"/>
</dbReference>
<feature type="region of interest" description="Disordered" evidence="1">
    <location>
        <begin position="492"/>
        <end position="515"/>
    </location>
</feature>
<dbReference type="EMBL" id="JADNYJ010000043">
    <property type="protein sequence ID" value="KAF8901156.1"/>
    <property type="molecule type" value="Genomic_DNA"/>
</dbReference>
<dbReference type="Pfam" id="PF02538">
    <property type="entry name" value="Hydantoinase_B"/>
    <property type="match status" value="1"/>
</dbReference>
<evidence type="ECO:0000259" key="2">
    <source>
        <dbReference type="Pfam" id="PF02538"/>
    </source>
</evidence>
<dbReference type="AlphaFoldDB" id="A0A9P5TMI4"/>
<dbReference type="PANTHER" id="PTHR11365">
    <property type="entry name" value="5-OXOPROLINASE RELATED"/>
    <property type="match status" value="1"/>
</dbReference>
<organism evidence="3 4">
    <name type="scientific">Gymnopilus junonius</name>
    <name type="common">Spectacular rustgill mushroom</name>
    <name type="synonym">Gymnopilus spectabilis subsp. junonius</name>
    <dbReference type="NCBI Taxonomy" id="109634"/>
    <lineage>
        <taxon>Eukaryota</taxon>
        <taxon>Fungi</taxon>
        <taxon>Dikarya</taxon>
        <taxon>Basidiomycota</taxon>
        <taxon>Agaricomycotina</taxon>
        <taxon>Agaricomycetes</taxon>
        <taxon>Agaricomycetidae</taxon>
        <taxon>Agaricales</taxon>
        <taxon>Agaricineae</taxon>
        <taxon>Hymenogastraceae</taxon>
        <taxon>Gymnopilus</taxon>
    </lineage>
</organism>
<evidence type="ECO:0000313" key="3">
    <source>
        <dbReference type="EMBL" id="KAF8901156.1"/>
    </source>
</evidence>
<feature type="domain" description="Hydantoinase B/oxoprolinase" evidence="2">
    <location>
        <begin position="17"/>
        <end position="550"/>
    </location>
</feature>
<name>A0A9P5TMI4_GYMJU</name>
<keyword evidence="4" id="KW-1185">Reference proteome</keyword>
<dbReference type="GO" id="GO:0017168">
    <property type="term" value="F:5-oxoprolinase (ATP-hydrolyzing) activity"/>
    <property type="evidence" value="ECO:0007669"/>
    <property type="project" value="TreeGrafter"/>
</dbReference>
<gene>
    <name evidence="3" type="ORF">CPB84DRAFT_1815244</name>
</gene>
<protein>
    <submittedName>
        <fullName evidence="3">Cytoplasmic protein</fullName>
    </submittedName>
</protein>
<comment type="caution">
    <text evidence="3">The sequence shown here is derived from an EMBL/GenBank/DDBJ whole genome shotgun (WGS) entry which is preliminary data.</text>
</comment>